<proteinExistence type="predicted"/>
<dbReference type="Proteomes" id="UP000320055">
    <property type="component" value="Unassembled WGS sequence"/>
</dbReference>
<dbReference type="InterPro" id="IPR050248">
    <property type="entry name" value="Polysacc_deacetylase_ArnD"/>
</dbReference>
<dbReference type="PROSITE" id="PS51677">
    <property type="entry name" value="NODB"/>
    <property type="match status" value="1"/>
</dbReference>
<dbReference type="Pfam" id="PF01522">
    <property type="entry name" value="Polysacc_deac_1"/>
    <property type="match status" value="1"/>
</dbReference>
<dbReference type="GO" id="GO:0045493">
    <property type="term" value="P:xylan catabolic process"/>
    <property type="evidence" value="ECO:0007669"/>
    <property type="project" value="UniProtKB-KW"/>
</dbReference>
<reference evidence="2 3" key="1">
    <citation type="submission" date="2019-01" db="EMBL/GenBank/DDBJ databases">
        <authorList>
            <person name="Brito A."/>
        </authorList>
    </citation>
    <scope>NUCLEOTIDE SEQUENCE [LARGE SCALE GENOMIC DNA]</scope>
    <source>
        <strain evidence="2">1</strain>
    </source>
</reference>
<dbReference type="GO" id="GO:0016798">
    <property type="term" value="F:hydrolase activity, acting on glycosyl bonds"/>
    <property type="evidence" value="ECO:0007669"/>
    <property type="project" value="UniProtKB-KW"/>
</dbReference>
<feature type="domain" description="NodB homology" evidence="1">
    <location>
        <begin position="28"/>
        <end position="223"/>
    </location>
</feature>
<organism evidence="2 3">
    <name type="scientific">Hyella patelloides LEGE 07179</name>
    <dbReference type="NCBI Taxonomy" id="945734"/>
    <lineage>
        <taxon>Bacteria</taxon>
        <taxon>Bacillati</taxon>
        <taxon>Cyanobacteriota</taxon>
        <taxon>Cyanophyceae</taxon>
        <taxon>Pleurocapsales</taxon>
        <taxon>Hyellaceae</taxon>
        <taxon>Hyella</taxon>
    </lineage>
</organism>
<dbReference type="PANTHER" id="PTHR10587">
    <property type="entry name" value="GLYCOSYL TRANSFERASE-RELATED"/>
    <property type="match status" value="1"/>
</dbReference>
<dbReference type="InterPro" id="IPR011330">
    <property type="entry name" value="Glyco_hydro/deAcase_b/a-brl"/>
</dbReference>
<evidence type="ECO:0000313" key="2">
    <source>
        <dbReference type="EMBL" id="VEP17465.1"/>
    </source>
</evidence>
<protein>
    <submittedName>
        <fullName evidence="2">Putative xylanase/chitin deacetylase</fullName>
    </submittedName>
</protein>
<dbReference type="EMBL" id="CAACVJ010000568">
    <property type="protein sequence ID" value="VEP17465.1"/>
    <property type="molecule type" value="Genomic_DNA"/>
</dbReference>
<dbReference type="RefSeq" id="WP_144867101.1">
    <property type="nucleotide sequence ID" value="NZ_LR213820.1"/>
</dbReference>
<keyword evidence="2" id="KW-0858">Xylan degradation</keyword>
<sequence>MISITRNLIAGISKLFPDAIFYKPTSSKVVSLTIDDVGGVDTLQILDTIDSFNENIPNDRERIRATFFVITDYLDDSKTMLDEILNRGHEIGNHGQKERRHSSLDTLEFRAEIDQAHEILSSSTIDSAIKWFRPGRAFYNDGMLKILKESTVYYDKFALASMLPLDTYSIFDNPNFTIKYTSQFIFPGSILLLHGGTPKRTTNTVEVLSTLLTQLRQQEYKVVTLSELWGSSLTNN</sequence>
<keyword evidence="2" id="KW-0624">Polysaccharide degradation</keyword>
<dbReference type="AlphaFoldDB" id="A0A563W1F3"/>
<keyword evidence="2" id="KW-0378">Hydrolase</keyword>
<evidence type="ECO:0000259" key="1">
    <source>
        <dbReference type="PROSITE" id="PS51677"/>
    </source>
</evidence>
<dbReference type="SUPFAM" id="SSF88713">
    <property type="entry name" value="Glycoside hydrolase/deacetylase"/>
    <property type="match status" value="1"/>
</dbReference>
<evidence type="ECO:0000313" key="3">
    <source>
        <dbReference type="Proteomes" id="UP000320055"/>
    </source>
</evidence>
<dbReference type="GO" id="GO:0016810">
    <property type="term" value="F:hydrolase activity, acting on carbon-nitrogen (but not peptide) bonds"/>
    <property type="evidence" value="ECO:0007669"/>
    <property type="project" value="InterPro"/>
</dbReference>
<dbReference type="Gene3D" id="3.20.20.370">
    <property type="entry name" value="Glycoside hydrolase/deacetylase"/>
    <property type="match status" value="1"/>
</dbReference>
<accession>A0A563W1F3</accession>
<dbReference type="OrthoDB" id="9806342at2"/>
<keyword evidence="2" id="KW-0326">Glycosidase</keyword>
<name>A0A563W1F3_9CYAN</name>
<keyword evidence="2" id="KW-0119">Carbohydrate metabolism</keyword>
<keyword evidence="3" id="KW-1185">Reference proteome</keyword>
<dbReference type="InterPro" id="IPR002509">
    <property type="entry name" value="NODB_dom"/>
</dbReference>
<gene>
    <name evidence="2" type="ORF">H1P_610016</name>
</gene>